<dbReference type="Pfam" id="PF03746">
    <property type="entry name" value="LamB_YcsF"/>
    <property type="match status" value="1"/>
</dbReference>
<dbReference type="InterPro" id="IPR005501">
    <property type="entry name" value="LamB/YcsF/PxpA-like"/>
</dbReference>
<keyword evidence="1" id="KW-0067">ATP-binding</keyword>
<comment type="similarity">
    <text evidence="1">Belongs to the LamB/PxpA family.</text>
</comment>
<name>A0A9D1WFD9_9FIRM</name>
<organism evidence="2 3">
    <name type="scientific">Candidatus Blautia gallistercoris</name>
    <dbReference type="NCBI Taxonomy" id="2838490"/>
    <lineage>
        <taxon>Bacteria</taxon>
        <taxon>Bacillati</taxon>
        <taxon>Bacillota</taxon>
        <taxon>Clostridia</taxon>
        <taxon>Lachnospirales</taxon>
        <taxon>Lachnospiraceae</taxon>
        <taxon>Blautia</taxon>
    </lineage>
</organism>
<dbReference type="InterPro" id="IPR011330">
    <property type="entry name" value="Glyco_hydro/deAcase_b/a-brl"/>
</dbReference>
<gene>
    <name evidence="1" type="primary">pxpA</name>
    <name evidence="2" type="ORF">IAA45_00340</name>
</gene>
<keyword evidence="1" id="KW-0547">Nucleotide-binding</keyword>
<dbReference type="HAMAP" id="MF_00691">
    <property type="entry name" value="PxpA"/>
    <property type="match status" value="1"/>
</dbReference>
<comment type="subunit">
    <text evidence="1">Forms a complex composed of PxpA, PxpB and PxpC.</text>
</comment>
<dbReference type="SUPFAM" id="SSF88713">
    <property type="entry name" value="Glycoside hydrolase/deacetylase"/>
    <property type="match status" value="1"/>
</dbReference>
<dbReference type="EC" id="3.5.2.9" evidence="1"/>
<dbReference type="NCBIfam" id="NF003814">
    <property type="entry name" value="PRK05406.1-3"/>
    <property type="match status" value="1"/>
</dbReference>
<dbReference type="PANTHER" id="PTHR30292">
    <property type="entry name" value="UNCHARACTERIZED PROTEIN YBGL-RELATED"/>
    <property type="match status" value="1"/>
</dbReference>
<sequence length="257" mass="27806">MYRVDLNSDLGESFGNYKLGMDDKVIPLITSANVACGYHASDPVVMEKTIAMAKEAGIRVGAHPGFPDLMGFGRREMKVSPAEAKAYTLYQIGALQGFCKAAGVKLQHVKPHGALYNMAAKDYELSRAICEAIKAIDPELIVLALSGGELARAAKDMGLRTALEVFADRAYEEDGTLVNRRKEGSMITDEDEAVARVVRMIKEKKVTAITGKDIPIQADSICVHGDGAKALAFVEKIRNTLTAEGIEICSLDELVEK</sequence>
<keyword evidence="1" id="KW-0378">Hydrolase</keyword>
<dbReference type="Proteomes" id="UP000886817">
    <property type="component" value="Unassembled WGS sequence"/>
</dbReference>
<evidence type="ECO:0000256" key="1">
    <source>
        <dbReference type="HAMAP-Rule" id="MF_00691"/>
    </source>
</evidence>
<dbReference type="PANTHER" id="PTHR30292:SF0">
    <property type="entry name" value="5-OXOPROLINASE SUBUNIT A"/>
    <property type="match status" value="1"/>
</dbReference>
<evidence type="ECO:0000313" key="3">
    <source>
        <dbReference type="Proteomes" id="UP000886817"/>
    </source>
</evidence>
<dbReference type="EMBL" id="DXEX01000009">
    <property type="protein sequence ID" value="HIX58154.1"/>
    <property type="molecule type" value="Genomic_DNA"/>
</dbReference>
<dbReference type="GO" id="GO:0005524">
    <property type="term" value="F:ATP binding"/>
    <property type="evidence" value="ECO:0007669"/>
    <property type="project" value="UniProtKB-UniRule"/>
</dbReference>
<dbReference type="NCBIfam" id="NF003816">
    <property type="entry name" value="PRK05406.1-5"/>
    <property type="match status" value="1"/>
</dbReference>
<reference evidence="2" key="2">
    <citation type="submission" date="2021-04" db="EMBL/GenBank/DDBJ databases">
        <authorList>
            <person name="Gilroy R."/>
        </authorList>
    </citation>
    <scope>NUCLEOTIDE SEQUENCE</scope>
    <source>
        <strain evidence="2">ChiSjej1B19-8411</strain>
    </source>
</reference>
<dbReference type="GO" id="GO:0017168">
    <property type="term" value="F:5-oxoprolinase (ATP-hydrolyzing) activity"/>
    <property type="evidence" value="ECO:0007669"/>
    <property type="project" value="UniProtKB-UniRule"/>
</dbReference>
<dbReference type="CDD" id="cd10787">
    <property type="entry name" value="LamB_YcsF_like"/>
    <property type="match status" value="1"/>
</dbReference>
<proteinExistence type="inferred from homology"/>
<comment type="catalytic activity">
    <reaction evidence="1">
        <text>5-oxo-L-proline + ATP + 2 H2O = L-glutamate + ADP + phosphate + H(+)</text>
        <dbReference type="Rhea" id="RHEA:10348"/>
        <dbReference type="ChEBI" id="CHEBI:15377"/>
        <dbReference type="ChEBI" id="CHEBI:15378"/>
        <dbReference type="ChEBI" id="CHEBI:29985"/>
        <dbReference type="ChEBI" id="CHEBI:30616"/>
        <dbReference type="ChEBI" id="CHEBI:43474"/>
        <dbReference type="ChEBI" id="CHEBI:58402"/>
        <dbReference type="ChEBI" id="CHEBI:456216"/>
        <dbReference type="EC" id="3.5.2.9"/>
    </reaction>
</comment>
<dbReference type="GO" id="GO:0005975">
    <property type="term" value="P:carbohydrate metabolic process"/>
    <property type="evidence" value="ECO:0007669"/>
    <property type="project" value="InterPro"/>
</dbReference>
<comment type="function">
    <text evidence="1">Catalyzes the cleavage of 5-oxoproline to form L-glutamate coupled to the hydrolysis of ATP to ADP and inorganic phosphate.</text>
</comment>
<dbReference type="Gene3D" id="3.20.20.370">
    <property type="entry name" value="Glycoside hydrolase/deacetylase"/>
    <property type="match status" value="1"/>
</dbReference>
<reference evidence="2" key="1">
    <citation type="journal article" date="2021" name="PeerJ">
        <title>Extensive microbial diversity within the chicken gut microbiome revealed by metagenomics and culture.</title>
        <authorList>
            <person name="Gilroy R."/>
            <person name="Ravi A."/>
            <person name="Getino M."/>
            <person name="Pursley I."/>
            <person name="Horton D.L."/>
            <person name="Alikhan N.F."/>
            <person name="Baker D."/>
            <person name="Gharbi K."/>
            <person name="Hall N."/>
            <person name="Watson M."/>
            <person name="Adriaenssens E.M."/>
            <person name="Foster-Nyarko E."/>
            <person name="Jarju S."/>
            <person name="Secka A."/>
            <person name="Antonio M."/>
            <person name="Oren A."/>
            <person name="Chaudhuri R.R."/>
            <person name="La Ragione R."/>
            <person name="Hildebrand F."/>
            <person name="Pallen M.J."/>
        </authorList>
    </citation>
    <scope>NUCLEOTIDE SEQUENCE</scope>
    <source>
        <strain evidence="2">ChiSjej1B19-8411</strain>
    </source>
</reference>
<dbReference type="AlphaFoldDB" id="A0A9D1WFD9"/>
<accession>A0A9D1WFD9</accession>
<evidence type="ECO:0000313" key="2">
    <source>
        <dbReference type="EMBL" id="HIX58154.1"/>
    </source>
</evidence>
<protein>
    <recommendedName>
        <fullName evidence="1">5-oxoprolinase subunit A</fullName>
        <shortName evidence="1">5-OPase subunit A</shortName>
        <ecNumber evidence="1">3.5.2.9</ecNumber>
    </recommendedName>
    <alternativeName>
        <fullName evidence="1">5-oxoprolinase (ATP-hydrolyzing) subunit A</fullName>
    </alternativeName>
</protein>
<comment type="caution">
    <text evidence="2">The sequence shown here is derived from an EMBL/GenBank/DDBJ whole genome shotgun (WGS) entry which is preliminary data.</text>
</comment>